<feature type="domain" description="HAMP" evidence="7">
    <location>
        <begin position="52"/>
        <end position="84"/>
    </location>
</feature>
<keyword evidence="3" id="KW-0520">NAD</keyword>
<evidence type="ECO:0000256" key="6">
    <source>
        <dbReference type="PIRSR" id="PIRSR036492-1"/>
    </source>
</evidence>
<dbReference type="GO" id="GO:0006081">
    <property type="term" value="P:aldehyde metabolic process"/>
    <property type="evidence" value="ECO:0007669"/>
    <property type="project" value="InterPro"/>
</dbReference>
<dbReference type="Proteomes" id="UP000663760">
    <property type="component" value="Chromosome 3"/>
</dbReference>
<comment type="similarity">
    <text evidence="1 5">Belongs to the aldehyde dehydrogenase family.</text>
</comment>
<dbReference type="PROSITE" id="PS50885">
    <property type="entry name" value="HAMP"/>
    <property type="match status" value="1"/>
</dbReference>
<dbReference type="GO" id="GO:0007165">
    <property type="term" value="P:signal transduction"/>
    <property type="evidence" value="ECO:0007669"/>
    <property type="project" value="InterPro"/>
</dbReference>
<evidence type="ECO:0000256" key="5">
    <source>
        <dbReference type="PIRNR" id="PIRNR036492"/>
    </source>
</evidence>
<dbReference type="InterPro" id="IPR012394">
    <property type="entry name" value="Aldehyde_DH_NAD(P)"/>
</dbReference>
<evidence type="ECO:0000313" key="9">
    <source>
        <dbReference type="Proteomes" id="UP000663760"/>
    </source>
</evidence>
<dbReference type="SUPFAM" id="SSF53720">
    <property type="entry name" value="ALDH-like"/>
    <property type="match status" value="1"/>
</dbReference>
<evidence type="ECO:0000259" key="7">
    <source>
        <dbReference type="PROSITE" id="PS50885"/>
    </source>
</evidence>
<gene>
    <name evidence="8" type="ORF">SI8410_03003792</name>
</gene>
<feature type="active site" evidence="6">
    <location>
        <position position="249"/>
    </location>
</feature>
<dbReference type="InterPro" id="IPR016163">
    <property type="entry name" value="Ald_DH_C"/>
</dbReference>
<evidence type="ECO:0000256" key="1">
    <source>
        <dbReference type="ARBA" id="ARBA00009986"/>
    </source>
</evidence>
<evidence type="ECO:0000313" key="8">
    <source>
        <dbReference type="EMBL" id="CAA7392965.1"/>
    </source>
</evidence>
<dbReference type="PIRSF" id="PIRSF036492">
    <property type="entry name" value="ALDH"/>
    <property type="match status" value="1"/>
</dbReference>
<sequence>MAAALDESLAELRETFRSRKTRSAQWRRSQLKALLRFVQEDEEEICRVLEEDLGKPGGESFRDELGVLTKSLNLALDNLERWMAPKSVRVPLMAFPTTAELVPEPLGLVLIFSSWNFPMLLALDPLVGAIAAGNTVVLKPSEHAPSTSSFIAKKIPMYLDSAAVKVFEGGEEVGELLMSKKWDHVFFTGSQKVGSYIMAAAAKNLTPVTLELGGKCPAILDSLSSKRDRDIAVRRITNAKWGVCGGQVCIGVDYLLVEEKSVSALIELIKEKIKGYYGDDPQRTGSMSRIVNKYHFNRLRRLLEEPGVATSIVHGGFMDESNLYIEPTILLNPPLESEIMKEEIFGPLLPIITVKKIEDSIDFVNSRPKPLAAYAFTNDSALKKRIVSETSSGSLTFNDAIVQFLVDTLPFGGVGQSGFGRYHGKFSFDTFSHEKAVLRRNFLLEFSFGFPPWDSHKIETLRSAYNYDYLNLVLRLLGLK</sequence>
<dbReference type="InterPro" id="IPR016162">
    <property type="entry name" value="Ald_DH_N"/>
</dbReference>
<dbReference type="GO" id="GO:0005737">
    <property type="term" value="C:cytoplasm"/>
    <property type="evidence" value="ECO:0007669"/>
    <property type="project" value="TreeGrafter"/>
</dbReference>
<accession>A0A7I8K862</accession>
<organism evidence="8 9">
    <name type="scientific">Spirodela intermedia</name>
    <name type="common">Intermediate duckweed</name>
    <dbReference type="NCBI Taxonomy" id="51605"/>
    <lineage>
        <taxon>Eukaryota</taxon>
        <taxon>Viridiplantae</taxon>
        <taxon>Streptophyta</taxon>
        <taxon>Embryophyta</taxon>
        <taxon>Tracheophyta</taxon>
        <taxon>Spermatophyta</taxon>
        <taxon>Magnoliopsida</taxon>
        <taxon>Liliopsida</taxon>
        <taxon>Araceae</taxon>
        <taxon>Lemnoideae</taxon>
        <taxon>Spirodela</taxon>
    </lineage>
</organism>
<name>A0A7I8K862_SPIIN</name>
<dbReference type="FunFam" id="3.40.309.10:FF:000003">
    <property type="entry name" value="Aldehyde dehydrogenase"/>
    <property type="match status" value="1"/>
</dbReference>
<evidence type="ECO:0000256" key="2">
    <source>
        <dbReference type="ARBA" id="ARBA00023002"/>
    </source>
</evidence>
<comment type="catalytic activity">
    <reaction evidence="4">
        <text>an aldehyde + NAD(+) + H2O = a carboxylate + NADH + 2 H(+)</text>
        <dbReference type="Rhea" id="RHEA:16185"/>
        <dbReference type="ChEBI" id="CHEBI:15377"/>
        <dbReference type="ChEBI" id="CHEBI:15378"/>
        <dbReference type="ChEBI" id="CHEBI:17478"/>
        <dbReference type="ChEBI" id="CHEBI:29067"/>
        <dbReference type="ChEBI" id="CHEBI:57540"/>
        <dbReference type="ChEBI" id="CHEBI:57945"/>
        <dbReference type="EC" id="1.2.1.3"/>
    </reaction>
</comment>
<dbReference type="GO" id="GO:0009737">
    <property type="term" value="P:response to abscisic acid"/>
    <property type="evidence" value="ECO:0007669"/>
    <property type="project" value="UniProtKB-ARBA"/>
</dbReference>
<dbReference type="InterPro" id="IPR003660">
    <property type="entry name" value="HAMP_dom"/>
</dbReference>
<evidence type="ECO:0000256" key="4">
    <source>
        <dbReference type="ARBA" id="ARBA00049194"/>
    </source>
</evidence>
<keyword evidence="2 5" id="KW-0560">Oxidoreductase</keyword>
<keyword evidence="9" id="KW-1185">Reference proteome</keyword>
<dbReference type="GO" id="GO:0016020">
    <property type="term" value="C:membrane"/>
    <property type="evidence" value="ECO:0007669"/>
    <property type="project" value="InterPro"/>
</dbReference>
<dbReference type="Pfam" id="PF00171">
    <property type="entry name" value="Aldedh"/>
    <property type="match status" value="1"/>
</dbReference>
<dbReference type="OrthoDB" id="440325at2759"/>
<dbReference type="FunFam" id="3.40.605.10:FF:000004">
    <property type="entry name" value="Aldehyde dehydrogenase"/>
    <property type="match status" value="1"/>
</dbReference>
<protein>
    <recommendedName>
        <fullName evidence="5">Aldehyde dehydrogenase</fullName>
    </recommendedName>
</protein>
<dbReference type="InterPro" id="IPR016161">
    <property type="entry name" value="Ald_DH/histidinol_DH"/>
</dbReference>
<dbReference type="GO" id="GO:0004029">
    <property type="term" value="F:aldehyde dehydrogenase (NAD+) activity"/>
    <property type="evidence" value="ECO:0007669"/>
    <property type="project" value="UniProtKB-EC"/>
</dbReference>
<evidence type="ECO:0000256" key="3">
    <source>
        <dbReference type="ARBA" id="ARBA00023027"/>
    </source>
</evidence>
<dbReference type="InterPro" id="IPR015590">
    <property type="entry name" value="Aldehyde_DH_dom"/>
</dbReference>
<dbReference type="Gene3D" id="3.40.605.10">
    <property type="entry name" value="Aldehyde Dehydrogenase, Chain A, domain 1"/>
    <property type="match status" value="1"/>
</dbReference>
<reference evidence="8" key="1">
    <citation type="submission" date="2020-02" db="EMBL/GenBank/DDBJ databases">
        <authorList>
            <person name="Scholz U."/>
            <person name="Mascher M."/>
            <person name="Fiebig A."/>
        </authorList>
    </citation>
    <scope>NUCLEOTIDE SEQUENCE</scope>
</reference>
<dbReference type="AlphaFoldDB" id="A0A7I8K862"/>
<dbReference type="PANTHER" id="PTHR43570">
    <property type="entry name" value="ALDEHYDE DEHYDROGENASE"/>
    <property type="match status" value="1"/>
</dbReference>
<proteinExistence type="inferred from homology"/>
<dbReference type="Gene3D" id="3.40.309.10">
    <property type="entry name" value="Aldehyde Dehydrogenase, Chain A, domain 2"/>
    <property type="match status" value="1"/>
</dbReference>
<feature type="active site" evidence="6">
    <location>
        <position position="211"/>
    </location>
</feature>
<dbReference type="PANTHER" id="PTHR43570:SF17">
    <property type="entry name" value="ALDEHYDE DEHYDROGENASE FAMILY 3 MEMBER F1"/>
    <property type="match status" value="1"/>
</dbReference>
<dbReference type="EMBL" id="LR746266">
    <property type="protein sequence ID" value="CAA7392965.1"/>
    <property type="molecule type" value="Genomic_DNA"/>
</dbReference>